<protein>
    <submittedName>
        <fullName evidence="1">Uncharacterized protein</fullName>
    </submittedName>
</protein>
<dbReference type="AlphaFoldDB" id="A0A124GML6"/>
<organism evidence="1">
    <name type="scientific">Picea glauca</name>
    <name type="common">White spruce</name>
    <name type="synonym">Pinus glauca</name>
    <dbReference type="NCBI Taxonomy" id="3330"/>
    <lineage>
        <taxon>Eukaryota</taxon>
        <taxon>Viridiplantae</taxon>
        <taxon>Streptophyta</taxon>
        <taxon>Embryophyta</taxon>
        <taxon>Tracheophyta</taxon>
        <taxon>Spermatophyta</taxon>
        <taxon>Pinopsida</taxon>
        <taxon>Pinidae</taxon>
        <taxon>Conifers I</taxon>
        <taxon>Pinales</taxon>
        <taxon>Pinaceae</taxon>
        <taxon>Picea</taxon>
    </lineage>
</organism>
<proteinExistence type="predicted"/>
<name>A0A124GML6_PICGL</name>
<comment type="caution">
    <text evidence="1">The sequence shown here is derived from an EMBL/GenBank/DDBJ whole genome shotgun (WGS) entry which is preliminary data.</text>
</comment>
<geneLocation type="mitochondrion" evidence="1"/>
<sequence>MPGRLELKLAVMLLAQMWVNRLCSKQALPLSAPNRYLSYLNCRVYLLDGKLPLLLVSMPLLLKEYGISISI</sequence>
<evidence type="ECO:0000313" key="1">
    <source>
        <dbReference type="EMBL" id="KUM46053.1"/>
    </source>
</evidence>
<reference evidence="1" key="1">
    <citation type="journal article" date="2015" name="Genome Biol. Evol.">
        <title>Organellar Genomes of White Spruce (Picea glauca): Assembly and Annotation.</title>
        <authorList>
            <person name="Jackman S.D."/>
            <person name="Warren R.L."/>
            <person name="Gibb E.A."/>
            <person name="Vandervalk B.P."/>
            <person name="Mohamadi H."/>
            <person name="Chu J."/>
            <person name="Raymond A."/>
            <person name="Pleasance S."/>
            <person name="Coope R."/>
            <person name="Wildung M.R."/>
            <person name="Ritland C.E."/>
            <person name="Bousquet J."/>
            <person name="Jones S.J."/>
            <person name="Bohlmann J."/>
            <person name="Birol I."/>
        </authorList>
    </citation>
    <scope>NUCLEOTIDE SEQUENCE [LARGE SCALE GENOMIC DNA]</scope>
    <source>
        <tissue evidence="1">Flushing bud</tissue>
    </source>
</reference>
<gene>
    <name evidence="1" type="ORF">ABT39_MTgene2156</name>
</gene>
<accession>A0A124GML6</accession>
<dbReference type="EMBL" id="LKAM01000014">
    <property type="protein sequence ID" value="KUM46053.1"/>
    <property type="molecule type" value="Genomic_DNA"/>
</dbReference>
<keyword evidence="1" id="KW-0496">Mitochondrion</keyword>